<dbReference type="GO" id="GO:0016836">
    <property type="term" value="F:hydro-lyase activity"/>
    <property type="evidence" value="ECO:0007669"/>
    <property type="project" value="UniProtKB-UniRule"/>
</dbReference>
<dbReference type="KEGG" id="mesg:MLAUSG7_1129"/>
<dbReference type="RefSeq" id="WP_214399482.1">
    <property type="nucleotide sequence ID" value="NZ_LR792632.1"/>
</dbReference>
<dbReference type="CDD" id="cd01356">
    <property type="entry name" value="AcnX_swivel"/>
    <property type="match status" value="1"/>
</dbReference>
<evidence type="ECO:0000259" key="4">
    <source>
        <dbReference type="Pfam" id="PF01989"/>
    </source>
</evidence>
<accession>A0A8D6Q0U3</accession>
<dbReference type="EMBL" id="LR792632">
    <property type="protein sequence ID" value="CAB3289248.1"/>
    <property type="molecule type" value="Genomic_DNA"/>
</dbReference>
<feature type="active site" description="Proton acceptor" evidence="3">
    <location>
        <position position="61"/>
    </location>
</feature>
<evidence type="ECO:0000256" key="2">
    <source>
        <dbReference type="ARBA" id="ARBA00023239"/>
    </source>
</evidence>
<comment type="similarity">
    <text evidence="3">Belongs to the AcnX type II small subunit family.</text>
</comment>
<dbReference type="Gene3D" id="3.50.30.10">
    <property type="entry name" value="Phosphohistidine domain"/>
    <property type="match status" value="1"/>
</dbReference>
<gene>
    <name evidence="5" type="ORF">MLAUSG7_1129</name>
</gene>
<organism evidence="5 6">
    <name type="scientific">Methanocaldococcus lauensis</name>
    <dbReference type="NCBI Taxonomy" id="2546128"/>
    <lineage>
        <taxon>Archaea</taxon>
        <taxon>Methanobacteriati</taxon>
        <taxon>Methanobacteriota</taxon>
        <taxon>Methanomada group</taxon>
        <taxon>Methanococci</taxon>
        <taxon>Methanococcales</taxon>
        <taxon>Methanocaldococcaceae</taxon>
        <taxon>Methanocaldococcus</taxon>
    </lineage>
</organism>
<dbReference type="HAMAP" id="MF_00078">
    <property type="entry name" value="PMDh_S"/>
    <property type="match status" value="1"/>
</dbReference>
<dbReference type="InterPro" id="IPR002840">
    <property type="entry name" value="PMDh-S-like_dom"/>
</dbReference>
<dbReference type="InterPro" id="IPR012016">
    <property type="entry name" value="PMDh-S-like"/>
</dbReference>
<evidence type="ECO:0000256" key="3">
    <source>
        <dbReference type="HAMAP-Rule" id="MF_00078"/>
    </source>
</evidence>
<dbReference type="SUPFAM" id="SSF52016">
    <property type="entry name" value="LeuD/IlvD-like"/>
    <property type="match status" value="1"/>
</dbReference>
<evidence type="ECO:0000256" key="1">
    <source>
        <dbReference type="ARBA" id="ARBA00023229"/>
    </source>
</evidence>
<protein>
    <recommendedName>
        <fullName evidence="3">Phosphomevalonate dehydratase small subunit</fullName>
        <shortName evidence="3">PMDh small subunit</shortName>
        <shortName evidence="3">PMDh-S</shortName>
        <ecNumber evidence="3">4.2.1.182</ecNumber>
    </recommendedName>
</protein>
<dbReference type="PIRSF" id="PIRSF004966">
    <property type="entry name" value="UCP004966"/>
    <property type="match status" value="1"/>
</dbReference>
<dbReference type="NCBIfam" id="NF003046">
    <property type="entry name" value="PRK03955.1"/>
    <property type="match status" value="1"/>
</dbReference>
<dbReference type="GO" id="GO:0019287">
    <property type="term" value="P:isopentenyl diphosphate biosynthetic process, mevalonate pathway"/>
    <property type="evidence" value="ECO:0007669"/>
    <property type="project" value="UniProtKB-UniRule"/>
</dbReference>
<proteinExistence type="inferred from homology"/>
<comment type="catalytic activity">
    <reaction evidence="3">
        <text>(R)-5-phosphomevalonate = (2E)-3-methyl-5-phosphooxypent-2-enoate + H2O</text>
        <dbReference type="Rhea" id="RHEA:78975"/>
        <dbReference type="ChEBI" id="CHEBI:15377"/>
        <dbReference type="ChEBI" id="CHEBI:58146"/>
        <dbReference type="ChEBI" id="CHEBI:229665"/>
        <dbReference type="EC" id="4.2.1.182"/>
    </reaction>
</comment>
<dbReference type="Proteomes" id="UP000679213">
    <property type="component" value="Chromosome I"/>
</dbReference>
<name>A0A8D6Q0U3_9EURY</name>
<keyword evidence="6" id="KW-1185">Reference proteome</keyword>
<evidence type="ECO:0000313" key="6">
    <source>
        <dbReference type="Proteomes" id="UP000679213"/>
    </source>
</evidence>
<dbReference type="Pfam" id="PF01989">
    <property type="entry name" value="AcnX_swivel_put"/>
    <property type="match status" value="1"/>
</dbReference>
<dbReference type="EC" id="4.2.1.182" evidence="3"/>
<comment type="pathway">
    <text evidence="3">Isoprenoid biosynthesis; isopentenyl diphosphate biosynthesis via mevalonate pathway.</text>
</comment>
<evidence type="ECO:0000313" key="5">
    <source>
        <dbReference type="EMBL" id="CAB3289248.1"/>
    </source>
</evidence>
<feature type="domain" description="Phosphomevalonate dehydratase small subunit-like" evidence="4">
    <location>
        <begin position="24"/>
        <end position="101"/>
    </location>
</feature>
<dbReference type="AlphaFoldDB" id="A0A8D6Q0U3"/>
<keyword evidence="2 3" id="KW-0456">Lyase</keyword>
<reference evidence="5 6" key="1">
    <citation type="submission" date="2020-04" db="EMBL/GenBank/DDBJ databases">
        <authorList>
            <consortium name="Genoscope - CEA"/>
            <person name="William W."/>
        </authorList>
    </citation>
    <scope>NUCLEOTIDE SEQUENCE [LARGE SCALE GENOMIC DNA]</scope>
    <source>
        <strain evidence="5 6">SG7</strain>
    </source>
</reference>
<sequence>MELKGRSISKGVVKGIAIVSNKPFSFLGGVDKEGNVIDKDSDIYGQSLKGKIFVFPYGKGSTVGSYVIYGLAKRGILKGIVNKECEPIVATGAILGGIPLVDKVDIEKIKTGDIIIVDGNRGVVKILNKE</sequence>
<comment type="subunit">
    <text evidence="3">Heterodimer composed of a large subunit (PMDh-L) and a small subunit (PMDh-S).</text>
</comment>
<comment type="function">
    <text evidence="3">Component of a hydro-lyase that catalyzes the dehydration of mevalonate 5-phosphate (MVA5P) to form trans-anhydromevalonate 5-phosphate (tAHMP). Involved in the archaeal mevalonate (MVA) pathway, which provides fundamental precursors for isoprenoid biosynthesis, such as isopentenyl diphosphate (IPP) and dimethylallyl diphosphate (DMAPP).</text>
</comment>
<keyword evidence="1 3" id="KW-0414">Isoprene biosynthesis</keyword>
<dbReference type="GeneID" id="65883926"/>
<dbReference type="InterPro" id="IPR020794">
    <property type="entry name" value="PMDh_S"/>
</dbReference>